<name>A0ABS5FT56_9BRAD</name>
<evidence type="ECO:0000313" key="3">
    <source>
        <dbReference type="Proteomes" id="UP001315278"/>
    </source>
</evidence>
<reference evidence="3" key="1">
    <citation type="journal article" date="2021" name="ISME J.">
        <title>Evolutionary origin and ecological implication of a unique nif island in free-living Bradyrhizobium lineages.</title>
        <authorList>
            <person name="Tao J."/>
        </authorList>
    </citation>
    <scope>NUCLEOTIDE SEQUENCE [LARGE SCALE GENOMIC DNA]</scope>
    <source>
        <strain evidence="3">SZCCT0434</strain>
    </source>
</reference>
<comment type="caution">
    <text evidence="2">The sequence shown here is derived from an EMBL/GenBank/DDBJ whole genome shotgun (WGS) entry which is preliminary data.</text>
</comment>
<keyword evidence="3" id="KW-1185">Reference proteome</keyword>
<keyword evidence="1" id="KW-0472">Membrane</keyword>
<protein>
    <submittedName>
        <fullName evidence="2">Uncharacterized protein</fullName>
    </submittedName>
</protein>
<sequence>MSNAEPLNVTNELRSRLVPTTSQIVSAADRAAKEYKFIWPLAGTAMLTVLVWVVATELGLPPEQRSALFAVQSQAYP</sequence>
<keyword evidence="1" id="KW-0812">Transmembrane</keyword>
<dbReference type="RefSeq" id="WP_212494533.1">
    <property type="nucleotide sequence ID" value="NZ_JAFCJH010000046.1"/>
</dbReference>
<accession>A0ABS5FT56</accession>
<dbReference type="EMBL" id="JAFCJH010000046">
    <property type="protein sequence ID" value="MBR0799931.1"/>
    <property type="molecule type" value="Genomic_DNA"/>
</dbReference>
<proteinExistence type="predicted"/>
<feature type="transmembrane region" description="Helical" evidence="1">
    <location>
        <begin position="37"/>
        <end position="55"/>
    </location>
</feature>
<organism evidence="2 3">
    <name type="scientific">Bradyrhizobium jicamae</name>
    <dbReference type="NCBI Taxonomy" id="280332"/>
    <lineage>
        <taxon>Bacteria</taxon>
        <taxon>Pseudomonadati</taxon>
        <taxon>Pseudomonadota</taxon>
        <taxon>Alphaproteobacteria</taxon>
        <taxon>Hyphomicrobiales</taxon>
        <taxon>Nitrobacteraceae</taxon>
        <taxon>Bradyrhizobium</taxon>
    </lineage>
</organism>
<dbReference type="Proteomes" id="UP001315278">
    <property type="component" value="Unassembled WGS sequence"/>
</dbReference>
<gene>
    <name evidence="2" type="ORF">JQ615_31645</name>
</gene>
<evidence type="ECO:0000313" key="2">
    <source>
        <dbReference type="EMBL" id="MBR0799931.1"/>
    </source>
</evidence>
<evidence type="ECO:0000256" key="1">
    <source>
        <dbReference type="SAM" id="Phobius"/>
    </source>
</evidence>
<keyword evidence="1" id="KW-1133">Transmembrane helix</keyword>